<reference evidence="2" key="2">
    <citation type="submission" date="2020-09" db="EMBL/GenBank/DDBJ databases">
        <authorList>
            <person name="Sun Q."/>
            <person name="Ohkuma M."/>
        </authorList>
    </citation>
    <scope>NUCLEOTIDE SEQUENCE</scope>
    <source>
        <strain evidence="2">JCM 4403</strain>
    </source>
</reference>
<sequence>MNANDDQAAQLTWVKSSYSAGDGGQCVEVADAGSVVLIRDSKRPDVAILNVPSAQWTAFVRMAADA</sequence>
<dbReference type="Proteomes" id="UP000656732">
    <property type="component" value="Unassembled WGS sequence"/>
</dbReference>
<evidence type="ECO:0000313" key="2">
    <source>
        <dbReference type="EMBL" id="GGQ81477.1"/>
    </source>
</evidence>
<keyword evidence="3" id="KW-1185">Reference proteome</keyword>
<evidence type="ECO:0000259" key="1">
    <source>
        <dbReference type="Pfam" id="PF04149"/>
    </source>
</evidence>
<accession>A0A918EWA3</accession>
<evidence type="ECO:0000313" key="3">
    <source>
        <dbReference type="Proteomes" id="UP000656732"/>
    </source>
</evidence>
<feature type="domain" description="DUF397" evidence="1">
    <location>
        <begin position="11"/>
        <end position="62"/>
    </location>
</feature>
<proteinExistence type="predicted"/>
<dbReference type="EMBL" id="BMTU01000005">
    <property type="protein sequence ID" value="GGQ81477.1"/>
    <property type="molecule type" value="Genomic_DNA"/>
</dbReference>
<protein>
    <recommendedName>
        <fullName evidence="1">DUF397 domain-containing protein</fullName>
    </recommendedName>
</protein>
<dbReference type="AlphaFoldDB" id="A0A918EWA3"/>
<organism evidence="2 3">
    <name type="scientific">Streptomyces pilosus</name>
    <dbReference type="NCBI Taxonomy" id="28893"/>
    <lineage>
        <taxon>Bacteria</taxon>
        <taxon>Bacillati</taxon>
        <taxon>Actinomycetota</taxon>
        <taxon>Actinomycetes</taxon>
        <taxon>Kitasatosporales</taxon>
        <taxon>Streptomycetaceae</taxon>
        <taxon>Streptomyces</taxon>
    </lineage>
</organism>
<dbReference type="RefSeq" id="WP_189558381.1">
    <property type="nucleotide sequence ID" value="NZ_BMTE01000004.1"/>
</dbReference>
<reference evidence="2" key="1">
    <citation type="journal article" date="2014" name="Int. J. Syst. Evol. Microbiol.">
        <title>Complete genome sequence of Corynebacterium casei LMG S-19264T (=DSM 44701T), isolated from a smear-ripened cheese.</title>
        <authorList>
            <consortium name="US DOE Joint Genome Institute (JGI-PGF)"/>
            <person name="Walter F."/>
            <person name="Albersmeier A."/>
            <person name="Kalinowski J."/>
            <person name="Ruckert C."/>
        </authorList>
    </citation>
    <scope>NUCLEOTIDE SEQUENCE</scope>
    <source>
        <strain evidence="2">JCM 4403</strain>
    </source>
</reference>
<dbReference type="Pfam" id="PF04149">
    <property type="entry name" value="DUF397"/>
    <property type="match status" value="1"/>
</dbReference>
<gene>
    <name evidence="2" type="ORF">GCM10010280_30120</name>
</gene>
<dbReference type="InterPro" id="IPR007278">
    <property type="entry name" value="DUF397"/>
</dbReference>
<comment type="caution">
    <text evidence="2">The sequence shown here is derived from an EMBL/GenBank/DDBJ whole genome shotgun (WGS) entry which is preliminary data.</text>
</comment>
<name>A0A918EWA3_9ACTN</name>